<dbReference type="SUPFAM" id="SSF81383">
    <property type="entry name" value="F-box domain"/>
    <property type="match status" value="1"/>
</dbReference>
<reference evidence="1" key="1">
    <citation type="journal article" date="2020" name="Fungal Divers.">
        <title>Resolving the Mortierellaceae phylogeny through synthesis of multi-gene phylogenetics and phylogenomics.</title>
        <authorList>
            <person name="Vandepol N."/>
            <person name="Liber J."/>
            <person name="Desiro A."/>
            <person name="Na H."/>
            <person name="Kennedy M."/>
            <person name="Barry K."/>
            <person name="Grigoriev I.V."/>
            <person name="Miller A.N."/>
            <person name="O'Donnell K."/>
            <person name="Stajich J.E."/>
            <person name="Bonito G."/>
        </authorList>
    </citation>
    <scope>NUCLEOTIDE SEQUENCE</scope>
    <source>
        <strain evidence="1">NRRL 6426</strain>
    </source>
</reference>
<keyword evidence="2" id="KW-1185">Reference proteome</keyword>
<accession>A0A9P5RQ44</accession>
<dbReference type="EMBL" id="JAAAUQ010001279">
    <property type="protein sequence ID" value="KAF9140744.1"/>
    <property type="molecule type" value="Genomic_DNA"/>
</dbReference>
<evidence type="ECO:0000313" key="2">
    <source>
        <dbReference type="Proteomes" id="UP000748756"/>
    </source>
</evidence>
<dbReference type="InterPro" id="IPR036047">
    <property type="entry name" value="F-box-like_dom_sf"/>
</dbReference>
<evidence type="ECO:0000313" key="1">
    <source>
        <dbReference type="EMBL" id="KAF9140744.1"/>
    </source>
</evidence>
<comment type="caution">
    <text evidence="1">The sequence shown here is derived from an EMBL/GenBank/DDBJ whole genome shotgun (WGS) entry which is preliminary data.</text>
</comment>
<organism evidence="1 2">
    <name type="scientific">Linnemannia schmuckeri</name>
    <dbReference type="NCBI Taxonomy" id="64567"/>
    <lineage>
        <taxon>Eukaryota</taxon>
        <taxon>Fungi</taxon>
        <taxon>Fungi incertae sedis</taxon>
        <taxon>Mucoromycota</taxon>
        <taxon>Mortierellomycotina</taxon>
        <taxon>Mortierellomycetes</taxon>
        <taxon>Mortierellales</taxon>
        <taxon>Mortierellaceae</taxon>
        <taxon>Linnemannia</taxon>
    </lineage>
</organism>
<dbReference type="Proteomes" id="UP000748756">
    <property type="component" value="Unassembled WGS sequence"/>
</dbReference>
<gene>
    <name evidence="1" type="ORF">BG015_001525</name>
</gene>
<dbReference type="AlphaFoldDB" id="A0A9P5RQ44"/>
<dbReference type="Gene3D" id="3.80.10.10">
    <property type="entry name" value="Ribonuclease Inhibitor"/>
    <property type="match status" value="1"/>
</dbReference>
<dbReference type="InterPro" id="IPR032675">
    <property type="entry name" value="LRR_dom_sf"/>
</dbReference>
<sequence>MSTASFASFPPEVITLIASHLNQHDLAQCLRLSHKWFAFFTPLFWQDVHVDDRLHKNNGLGYLIRNRHRIRDLQLSDPQATHFLALGQQGEGQLRSLSASFQRETVSFLAVLDAPQPWTTEDYLSDQAGNLGNTRSLELILTRNWNLRSLTMDESCFRNKNGGDAFNMIMAVCPVARLERLEIRFGRNPNRRAQPEEEPTGPTSFVMADVIAALTDRRELGFLFGSFDALKELIISGGNRHIDYNRLGFFLRCGNLERVRLEDIDVIALGSLAVALGLCCPKLTHLDWRGPPAGQDRDIAILLAGNQSGWKEISLPPDFENFGPRSFVALMRSVPTTLEVLKIGDWGRTEEEDFLEILCSARNLRRLEGPTDGKFSGRTRNFTVWGYRAFRGYARDGDDKLYRTWTLGPSMEFLQMQITNIPRPDIVCYRNGRAINSPSGMPAGFDNNAGYDVQKWIYSQLRRMTGLQELVLGTVDLDPSVLSRRDLDGLALDSIALEEALKDVFPMFNYYTLEFSLKSGLELLAGLKKLKMLDVRLTAHRIGVAELEWMHVNWPRLKTIKGLESKREWTGDAEAGLAVKTAVDAWIAAHPDGIGSYYSGTK</sequence>
<evidence type="ECO:0008006" key="3">
    <source>
        <dbReference type="Google" id="ProtNLM"/>
    </source>
</evidence>
<dbReference type="OrthoDB" id="2434396at2759"/>
<name>A0A9P5RQ44_9FUNG</name>
<dbReference type="SUPFAM" id="SSF52047">
    <property type="entry name" value="RNI-like"/>
    <property type="match status" value="1"/>
</dbReference>
<protein>
    <recommendedName>
        <fullName evidence="3">F-box domain-containing protein</fullName>
    </recommendedName>
</protein>
<proteinExistence type="predicted"/>